<evidence type="ECO:0000313" key="10">
    <source>
        <dbReference type="Proteomes" id="UP001566132"/>
    </source>
</evidence>
<evidence type="ECO:0000256" key="3">
    <source>
        <dbReference type="ARBA" id="ARBA00022692"/>
    </source>
</evidence>
<evidence type="ECO:0000256" key="5">
    <source>
        <dbReference type="ARBA" id="ARBA00023136"/>
    </source>
</evidence>
<name>A0ABD1EJG8_HYPHA</name>
<gene>
    <name evidence="9" type="ORF">ABEB36_010250</name>
</gene>
<protein>
    <submittedName>
        <fullName evidence="9">Uncharacterized protein</fullName>
    </submittedName>
</protein>
<accession>A0ABD1EJG8</accession>
<feature type="transmembrane region" description="Helical" evidence="8">
    <location>
        <begin position="62"/>
        <end position="86"/>
    </location>
</feature>
<comment type="caution">
    <text evidence="9">The sequence shown here is derived from an EMBL/GenBank/DDBJ whole genome shotgun (WGS) entry which is preliminary data.</text>
</comment>
<dbReference type="GO" id="GO:0007165">
    <property type="term" value="P:signal transduction"/>
    <property type="evidence" value="ECO:0007669"/>
    <property type="project" value="UniProtKB-KW"/>
</dbReference>
<dbReference type="Proteomes" id="UP001566132">
    <property type="component" value="Unassembled WGS sequence"/>
</dbReference>
<dbReference type="Pfam" id="PF08395">
    <property type="entry name" value="7tm_7"/>
    <property type="match status" value="1"/>
</dbReference>
<dbReference type="AlphaFoldDB" id="A0ABD1EJG8"/>
<dbReference type="PANTHER" id="PTHR21143">
    <property type="entry name" value="INVERTEBRATE GUSTATORY RECEPTOR"/>
    <property type="match status" value="1"/>
</dbReference>
<evidence type="ECO:0000256" key="7">
    <source>
        <dbReference type="ARBA" id="ARBA00023224"/>
    </source>
</evidence>
<evidence type="ECO:0000256" key="4">
    <source>
        <dbReference type="ARBA" id="ARBA00022989"/>
    </source>
</evidence>
<keyword evidence="10" id="KW-1185">Reference proteome</keyword>
<evidence type="ECO:0000256" key="6">
    <source>
        <dbReference type="ARBA" id="ARBA00023170"/>
    </source>
</evidence>
<evidence type="ECO:0000256" key="1">
    <source>
        <dbReference type="ARBA" id="ARBA00004651"/>
    </source>
</evidence>
<keyword evidence="4 8" id="KW-1133">Transmembrane helix</keyword>
<evidence type="ECO:0000313" key="9">
    <source>
        <dbReference type="EMBL" id="KAL1494686.1"/>
    </source>
</evidence>
<evidence type="ECO:0000256" key="8">
    <source>
        <dbReference type="SAM" id="Phobius"/>
    </source>
</evidence>
<keyword evidence="7" id="KW-0807">Transducer</keyword>
<dbReference type="PANTHER" id="PTHR21143:SF104">
    <property type="entry name" value="GUSTATORY RECEPTOR 8A-RELATED"/>
    <property type="match status" value="1"/>
</dbReference>
<keyword evidence="3 8" id="KW-0812">Transmembrane</keyword>
<dbReference type="EMBL" id="JBDJPC010000007">
    <property type="protein sequence ID" value="KAL1494686.1"/>
    <property type="molecule type" value="Genomic_DNA"/>
</dbReference>
<keyword evidence="6" id="KW-0675">Receptor</keyword>
<evidence type="ECO:0000256" key="2">
    <source>
        <dbReference type="ARBA" id="ARBA00022475"/>
    </source>
</evidence>
<dbReference type="GO" id="GO:0005886">
    <property type="term" value="C:plasma membrane"/>
    <property type="evidence" value="ECO:0007669"/>
    <property type="project" value="UniProtKB-SubCell"/>
</dbReference>
<organism evidence="9 10">
    <name type="scientific">Hypothenemus hampei</name>
    <name type="common">Coffee berry borer</name>
    <dbReference type="NCBI Taxonomy" id="57062"/>
    <lineage>
        <taxon>Eukaryota</taxon>
        <taxon>Metazoa</taxon>
        <taxon>Ecdysozoa</taxon>
        <taxon>Arthropoda</taxon>
        <taxon>Hexapoda</taxon>
        <taxon>Insecta</taxon>
        <taxon>Pterygota</taxon>
        <taxon>Neoptera</taxon>
        <taxon>Endopterygota</taxon>
        <taxon>Coleoptera</taxon>
        <taxon>Polyphaga</taxon>
        <taxon>Cucujiformia</taxon>
        <taxon>Curculionidae</taxon>
        <taxon>Scolytinae</taxon>
        <taxon>Hypothenemus</taxon>
    </lineage>
</organism>
<keyword evidence="5 8" id="KW-0472">Membrane</keyword>
<sequence length="98" mass="11378">MVVSQAHVILLIINGELLKREADKTINICYEKLHKHNRNDDMNRHLLQLTQQVFQRRPRISAAGFFSVDHSLILFICTTTATYIIFLCQFESSKSTNE</sequence>
<dbReference type="InterPro" id="IPR013604">
    <property type="entry name" value="7TM_chemorcpt"/>
</dbReference>
<keyword evidence="2" id="KW-1003">Cell membrane</keyword>
<reference evidence="9 10" key="1">
    <citation type="submission" date="2024-05" db="EMBL/GenBank/DDBJ databases">
        <title>Genetic variation in Jamaican populations of the coffee berry borer (Hypothenemus hampei).</title>
        <authorList>
            <person name="Errbii M."/>
            <person name="Myrie A."/>
        </authorList>
    </citation>
    <scope>NUCLEOTIDE SEQUENCE [LARGE SCALE GENOMIC DNA]</scope>
    <source>
        <strain evidence="9">JA-Hopewell-2020-01-JO</strain>
        <tissue evidence="9">Whole body</tissue>
    </source>
</reference>
<comment type="subcellular location">
    <subcellularLocation>
        <location evidence="1">Cell membrane</location>
        <topology evidence="1">Multi-pass membrane protein</topology>
    </subcellularLocation>
</comment>
<proteinExistence type="predicted"/>